<sequence length="114" mass="12896">MELEVRVFVAPAIFPANGLWFDLPLNENTIRTRLQNTGKLFGLSWNEPIIISDYEAPFAVDAYASIRELNILIDTLRAIKSSDVFFDAMVSGDLKAAGVDLSVFDYKQYFRTLN</sequence>
<evidence type="ECO:0000313" key="1">
    <source>
        <dbReference type="EMBL" id="QNN74736.1"/>
    </source>
</evidence>
<evidence type="ECO:0000313" key="2">
    <source>
        <dbReference type="Proteomes" id="UP000515800"/>
    </source>
</evidence>
<keyword evidence="2" id="KW-1185">Reference proteome</keyword>
<gene>
    <name evidence="1" type="ORF">H9L19_04765</name>
</gene>
<proteinExistence type="predicted"/>
<dbReference type="EMBL" id="CP060724">
    <property type="protein sequence ID" value="QNN74736.1"/>
    <property type="molecule type" value="Genomic_DNA"/>
</dbReference>
<dbReference type="InterPro" id="IPR009899">
    <property type="entry name" value="ArdA"/>
</dbReference>
<dbReference type="InterPro" id="IPR041895">
    <property type="entry name" value="ArdA_dom1"/>
</dbReference>
<dbReference type="KEGG" id="wdi:H9L19_04765"/>
<protein>
    <submittedName>
        <fullName evidence="1">Uncharacterized protein</fullName>
    </submittedName>
</protein>
<accession>A0A7G9T3R1</accession>
<name>A0A7G9T3R1_9LACO</name>
<reference evidence="1 2" key="1">
    <citation type="submission" date="2020-08" db="EMBL/GenBank/DDBJ databases">
        <title>Genome sequence of Weissella diestrammenae KACC 16890T.</title>
        <authorList>
            <person name="Hyun D.-W."/>
            <person name="Bae J.-W."/>
        </authorList>
    </citation>
    <scope>NUCLEOTIDE SEQUENCE [LARGE SCALE GENOMIC DNA]</scope>
    <source>
        <strain evidence="1 2">KACC 16890</strain>
    </source>
</reference>
<dbReference type="Pfam" id="PF07275">
    <property type="entry name" value="ArdA"/>
    <property type="match status" value="1"/>
</dbReference>
<dbReference type="RefSeq" id="WP_187528571.1">
    <property type="nucleotide sequence ID" value="NZ_CP060724.1"/>
</dbReference>
<dbReference type="Gene3D" id="3.10.20.480">
    <property type="entry name" value="Antirestriction protein ArdA, domain 1"/>
    <property type="match status" value="1"/>
</dbReference>
<dbReference type="AlphaFoldDB" id="A0A7G9T3R1"/>
<organism evidence="1 2">
    <name type="scientific">Weissella diestrammenae</name>
    <dbReference type="NCBI Taxonomy" id="1162633"/>
    <lineage>
        <taxon>Bacteria</taxon>
        <taxon>Bacillati</taxon>
        <taxon>Bacillota</taxon>
        <taxon>Bacilli</taxon>
        <taxon>Lactobacillales</taxon>
        <taxon>Lactobacillaceae</taxon>
        <taxon>Weissella</taxon>
    </lineage>
</organism>
<dbReference type="Proteomes" id="UP000515800">
    <property type="component" value="Chromosome"/>
</dbReference>